<dbReference type="AlphaFoldDB" id="A0A0C9UB87"/>
<keyword evidence="2" id="KW-1185">Reference proteome</keyword>
<evidence type="ECO:0000313" key="2">
    <source>
        <dbReference type="Proteomes" id="UP000054279"/>
    </source>
</evidence>
<accession>A0A0C9UB87</accession>
<organism evidence="1 2">
    <name type="scientific">Sphaerobolus stellatus (strain SS14)</name>
    <dbReference type="NCBI Taxonomy" id="990650"/>
    <lineage>
        <taxon>Eukaryota</taxon>
        <taxon>Fungi</taxon>
        <taxon>Dikarya</taxon>
        <taxon>Basidiomycota</taxon>
        <taxon>Agaricomycotina</taxon>
        <taxon>Agaricomycetes</taxon>
        <taxon>Phallomycetidae</taxon>
        <taxon>Geastrales</taxon>
        <taxon>Sphaerobolaceae</taxon>
        <taxon>Sphaerobolus</taxon>
    </lineage>
</organism>
<sequence>MVEENPLLSPEQVYVCSAEKVDIPREGSFSPIICMFKAMTVVVAHAFTTSQSAKAHKVLFQRIFAIVEADTGQQVQHIHGTGWDTIITDEHHGLAIVLWVAPNHFMSLHHMTMQSSAFVFVSSTTPPMSVI</sequence>
<reference evidence="1 2" key="1">
    <citation type="submission" date="2014-06" db="EMBL/GenBank/DDBJ databases">
        <title>Evolutionary Origins and Diversification of the Mycorrhizal Mutualists.</title>
        <authorList>
            <consortium name="DOE Joint Genome Institute"/>
            <consortium name="Mycorrhizal Genomics Consortium"/>
            <person name="Kohler A."/>
            <person name="Kuo A."/>
            <person name="Nagy L.G."/>
            <person name="Floudas D."/>
            <person name="Copeland A."/>
            <person name="Barry K.W."/>
            <person name="Cichocki N."/>
            <person name="Veneault-Fourrey C."/>
            <person name="LaButti K."/>
            <person name="Lindquist E.A."/>
            <person name="Lipzen A."/>
            <person name="Lundell T."/>
            <person name="Morin E."/>
            <person name="Murat C."/>
            <person name="Riley R."/>
            <person name="Ohm R."/>
            <person name="Sun H."/>
            <person name="Tunlid A."/>
            <person name="Henrissat B."/>
            <person name="Grigoriev I.V."/>
            <person name="Hibbett D.S."/>
            <person name="Martin F."/>
        </authorList>
    </citation>
    <scope>NUCLEOTIDE SEQUENCE [LARGE SCALE GENOMIC DNA]</scope>
    <source>
        <strain evidence="1 2">SS14</strain>
    </source>
</reference>
<dbReference type="EMBL" id="KN837373">
    <property type="protein sequence ID" value="KIJ26347.1"/>
    <property type="molecule type" value="Genomic_DNA"/>
</dbReference>
<gene>
    <name evidence="1" type="ORF">M422DRAFT_272586</name>
</gene>
<dbReference type="HOGENOM" id="CLU_1928944_0_0_1"/>
<evidence type="ECO:0000313" key="1">
    <source>
        <dbReference type="EMBL" id="KIJ26347.1"/>
    </source>
</evidence>
<dbReference type="Proteomes" id="UP000054279">
    <property type="component" value="Unassembled WGS sequence"/>
</dbReference>
<proteinExistence type="predicted"/>
<name>A0A0C9UB87_SPHS4</name>
<protein>
    <submittedName>
        <fullName evidence="1">Uncharacterized protein</fullName>
    </submittedName>
</protein>